<accession>A0A1J5NKV9</accession>
<keyword evidence="1" id="KW-0472">Membrane</keyword>
<evidence type="ECO:0000313" key="3">
    <source>
        <dbReference type="Proteomes" id="UP000182811"/>
    </source>
</evidence>
<sequence length="68" mass="7955">MKMENSLHKLSNRSRFILGILLGWLCSIFTLFLNLCLFDLLLGVLLAIIIHLIYTPIHEFFHEELTPK</sequence>
<reference evidence="2 3" key="1">
    <citation type="submission" date="2016-08" db="EMBL/GenBank/DDBJ databases">
        <title>Genome-based comparison of Moorella thermoacetic strains.</title>
        <authorList>
            <person name="Poehlein A."/>
            <person name="Bengelsdorf F.R."/>
            <person name="Esser C."/>
            <person name="Duerre P."/>
            <person name="Daniel R."/>
        </authorList>
    </citation>
    <scope>NUCLEOTIDE SEQUENCE [LARGE SCALE GENOMIC DNA]</scope>
    <source>
        <strain evidence="2 3">DSM 21394</strain>
    </source>
</reference>
<keyword evidence="1" id="KW-1133">Transmembrane helix</keyword>
<evidence type="ECO:0000313" key="2">
    <source>
        <dbReference type="EMBL" id="OIQ59761.1"/>
    </source>
</evidence>
<keyword evidence="1" id="KW-0812">Transmembrane</keyword>
<feature type="transmembrane region" description="Helical" evidence="1">
    <location>
        <begin position="21"/>
        <end position="54"/>
    </location>
</feature>
<organism evidence="2 3">
    <name type="scientific">Neomoorella thermoacetica</name>
    <name type="common">Clostridium thermoaceticum</name>
    <dbReference type="NCBI Taxonomy" id="1525"/>
    <lineage>
        <taxon>Bacteria</taxon>
        <taxon>Bacillati</taxon>
        <taxon>Bacillota</taxon>
        <taxon>Clostridia</taxon>
        <taxon>Neomoorellales</taxon>
        <taxon>Neomoorellaceae</taxon>
        <taxon>Neomoorella</taxon>
    </lineage>
</organism>
<gene>
    <name evidence="2" type="ORF">MOTE_10170</name>
</gene>
<evidence type="ECO:0000256" key="1">
    <source>
        <dbReference type="SAM" id="Phobius"/>
    </source>
</evidence>
<comment type="caution">
    <text evidence="2">The sequence shown here is derived from an EMBL/GenBank/DDBJ whole genome shotgun (WGS) entry which is preliminary data.</text>
</comment>
<protein>
    <submittedName>
        <fullName evidence="2">Uncharacterized protein</fullName>
    </submittedName>
</protein>
<dbReference type="AlphaFoldDB" id="A0A1J5NKV9"/>
<dbReference type="EMBL" id="MDDC01000007">
    <property type="protein sequence ID" value="OIQ59761.1"/>
    <property type="molecule type" value="Genomic_DNA"/>
</dbReference>
<dbReference type="Proteomes" id="UP000182811">
    <property type="component" value="Unassembled WGS sequence"/>
</dbReference>
<proteinExistence type="predicted"/>
<name>A0A1J5NKV9_NEOTH</name>